<organism evidence="2 3">
    <name type="scientific">Rubrivirga litoralis</name>
    <dbReference type="NCBI Taxonomy" id="3075598"/>
    <lineage>
        <taxon>Bacteria</taxon>
        <taxon>Pseudomonadati</taxon>
        <taxon>Rhodothermota</taxon>
        <taxon>Rhodothermia</taxon>
        <taxon>Rhodothermales</taxon>
        <taxon>Rubricoccaceae</taxon>
        <taxon>Rubrivirga</taxon>
    </lineage>
</organism>
<dbReference type="CDD" id="cd14789">
    <property type="entry name" value="Tiki"/>
    <property type="match status" value="1"/>
</dbReference>
<dbReference type="PANTHER" id="PTHR40590">
    <property type="entry name" value="CYTOPLASMIC PROTEIN-RELATED"/>
    <property type="match status" value="1"/>
</dbReference>
<keyword evidence="3" id="KW-1185">Reference proteome</keyword>
<reference evidence="2 3" key="1">
    <citation type="submission" date="2023-09" db="EMBL/GenBank/DDBJ databases">
        <authorList>
            <person name="Rey-Velasco X."/>
        </authorList>
    </citation>
    <scope>NUCLEOTIDE SEQUENCE [LARGE SCALE GENOMIC DNA]</scope>
    <source>
        <strain evidence="2 3">F394</strain>
    </source>
</reference>
<dbReference type="RefSeq" id="WP_311661808.1">
    <property type="nucleotide sequence ID" value="NZ_JAVRHT010000003.1"/>
</dbReference>
<dbReference type="Pfam" id="PF01963">
    <property type="entry name" value="TraB_PrgY_gumN"/>
    <property type="match status" value="1"/>
</dbReference>
<evidence type="ECO:0000256" key="1">
    <source>
        <dbReference type="SAM" id="SignalP"/>
    </source>
</evidence>
<feature type="signal peptide" evidence="1">
    <location>
        <begin position="1"/>
        <end position="19"/>
    </location>
</feature>
<keyword evidence="1" id="KW-0732">Signal</keyword>
<comment type="caution">
    <text evidence="2">The sequence shown here is derived from an EMBL/GenBank/DDBJ whole genome shotgun (WGS) entry which is preliminary data.</text>
</comment>
<dbReference type="EMBL" id="JAVRHT010000003">
    <property type="protein sequence ID" value="MDT0630598.1"/>
    <property type="molecule type" value="Genomic_DNA"/>
</dbReference>
<evidence type="ECO:0000313" key="3">
    <source>
        <dbReference type="Proteomes" id="UP001267426"/>
    </source>
</evidence>
<dbReference type="InterPro" id="IPR002816">
    <property type="entry name" value="TraB/PrgY/GumN_fam"/>
</dbReference>
<dbReference type="PANTHER" id="PTHR40590:SF1">
    <property type="entry name" value="CYTOPLASMIC PROTEIN"/>
    <property type="match status" value="1"/>
</dbReference>
<feature type="chain" id="PRO_5046667788" evidence="1">
    <location>
        <begin position="20"/>
        <end position="290"/>
    </location>
</feature>
<dbReference type="Proteomes" id="UP001267426">
    <property type="component" value="Unassembled WGS sequence"/>
</dbReference>
<dbReference type="InterPro" id="IPR047111">
    <property type="entry name" value="YbaP-like"/>
</dbReference>
<sequence>MRLALAAFLALTLALPALAQSDEEPDDRRPPMFVLEDGDSRVVLLGSVHFLPADALPLPAHVEAAYDAADVVAFELDLDLAQAGAQGMMVAGMDEETVAEALTAEQKAAFDDAVAPLGVPAGAFDAFEPWLAGLTYSALMAQRAGATPGGGVDAHLFARAKADDKERVPFETIALQTAAFDDLPTDVQVAFLMDSIEDADTDPSEMFDDMVDAWSTGDDEALVTLINEGMTQPEVFEALLVTRNRAWVPQVLSLLARDHDALVVVGAGHLVGPQSVVEMLREDGYTVERM</sequence>
<gene>
    <name evidence="2" type="ORF">RM540_02460</name>
</gene>
<protein>
    <submittedName>
        <fullName evidence="2">TraB/GumN family protein</fullName>
    </submittedName>
</protein>
<accession>A0ABU3BMW2</accession>
<name>A0ABU3BMW2_9BACT</name>
<evidence type="ECO:0000313" key="2">
    <source>
        <dbReference type="EMBL" id="MDT0630598.1"/>
    </source>
</evidence>
<proteinExistence type="predicted"/>